<gene>
    <name evidence="4" type="ORF">ENF32_03355</name>
</gene>
<dbReference type="CDD" id="cd03443">
    <property type="entry name" value="PaaI_thioesterase"/>
    <property type="match status" value="1"/>
</dbReference>
<feature type="domain" description="Thioesterase" evidence="3">
    <location>
        <begin position="48"/>
        <end position="122"/>
    </location>
</feature>
<sequence>MNKELERLRARIATSPLVKLLEIRLMELREGYAQLALEVKEKHLNSLGTLHGGVMATLNDVACGVAINTVLIPRATILSLDLRVEFIDTLSQGTVFCEGFLTQKKQWVAFAHSRLTDEKGRLLSTASATGFIKTLKGERP</sequence>
<dbReference type="AlphaFoldDB" id="A0A7C0Y8B8"/>
<evidence type="ECO:0000256" key="1">
    <source>
        <dbReference type="ARBA" id="ARBA00008324"/>
    </source>
</evidence>
<proteinExistence type="inferred from homology"/>
<dbReference type="Proteomes" id="UP000885690">
    <property type="component" value="Unassembled WGS sequence"/>
</dbReference>
<dbReference type="Gene3D" id="3.10.129.10">
    <property type="entry name" value="Hotdog Thioesterase"/>
    <property type="match status" value="1"/>
</dbReference>
<comment type="caution">
    <text evidence="4">The sequence shown here is derived from an EMBL/GenBank/DDBJ whole genome shotgun (WGS) entry which is preliminary data.</text>
</comment>
<name>A0A7C0Y8B8_9BACT</name>
<dbReference type="PANTHER" id="PTHR21660">
    <property type="entry name" value="THIOESTERASE SUPERFAMILY MEMBER-RELATED"/>
    <property type="match status" value="1"/>
</dbReference>
<reference evidence="4" key="1">
    <citation type="journal article" date="2020" name="mSystems">
        <title>Genome- and Community-Level Interaction Insights into Carbon Utilization and Element Cycling Functions of Hydrothermarchaeota in Hydrothermal Sediment.</title>
        <authorList>
            <person name="Zhou Z."/>
            <person name="Liu Y."/>
            <person name="Xu W."/>
            <person name="Pan J."/>
            <person name="Luo Z.H."/>
            <person name="Li M."/>
        </authorList>
    </citation>
    <scope>NUCLEOTIDE SEQUENCE [LARGE SCALE GENOMIC DNA]</scope>
    <source>
        <strain evidence="4">HyVt-115</strain>
    </source>
</reference>
<dbReference type="NCBIfam" id="TIGR00369">
    <property type="entry name" value="unchar_dom_1"/>
    <property type="match status" value="1"/>
</dbReference>
<dbReference type="InterPro" id="IPR039298">
    <property type="entry name" value="ACOT13"/>
</dbReference>
<dbReference type="EMBL" id="DQWS01000127">
    <property type="protein sequence ID" value="HDD53089.1"/>
    <property type="molecule type" value="Genomic_DNA"/>
</dbReference>
<dbReference type="InterPro" id="IPR006683">
    <property type="entry name" value="Thioestr_dom"/>
</dbReference>
<keyword evidence="2" id="KW-0378">Hydrolase</keyword>
<evidence type="ECO:0000259" key="3">
    <source>
        <dbReference type="Pfam" id="PF03061"/>
    </source>
</evidence>
<dbReference type="GO" id="GO:0047617">
    <property type="term" value="F:fatty acyl-CoA hydrolase activity"/>
    <property type="evidence" value="ECO:0007669"/>
    <property type="project" value="InterPro"/>
</dbReference>
<dbReference type="Pfam" id="PF03061">
    <property type="entry name" value="4HBT"/>
    <property type="match status" value="1"/>
</dbReference>
<dbReference type="InterPro" id="IPR003736">
    <property type="entry name" value="PAAI_dom"/>
</dbReference>
<evidence type="ECO:0000313" key="4">
    <source>
        <dbReference type="EMBL" id="HDD53089.1"/>
    </source>
</evidence>
<protein>
    <submittedName>
        <fullName evidence="4">PaaI family thioesterase</fullName>
    </submittedName>
</protein>
<comment type="similarity">
    <text evidence="1">Belongs to the thioesterase PaaI family.</text>
</comment>
<dbReference type="SUPFAM" id="SSF54637">
    <property type="entry name" value="Thioesterase/thiol ester dehydrase-isomerase"/>
    <property type="match status" value="1"/>
</dbReference>
<dbReference type="PANTHER" id="PTHR21660:SF1">
    <property type="entry name" value="ACYL-COENZYME A THIOESTERASE 13"/>
    <property type="match status" value="1"/>
</dbReference>
<dbReference type="InterPro" id="IPR029069">
    <property type="entry name" value="HotDog_dom_sf"/>
</dbReference>
<organism evidence="4">
    <name type="scientific">Thermosulfidibacter takaii</name>
    <dbReference type="NCBI Taxonomy" id="412593"/>
    <lineage>
        <taxon>Bacteria</taxon>
        <taxon>Pseudomonadati</taxon>
        <taxon>Thermosulfidibacterota</taxon>
        <taxon>Thermosulfidibacteria</taxon>
        <taxon>Thermosulfidibacterales</taxon>
        <taxon>Thermosulfidibacteraceae</taxon>
    </lineage>
</organism>
<accession>A0A7C0Y8B8</accession>
<evidence type="ECO:0000256" key="2">
    <source>
        <dbReference type="ARBA" id="ARBA00022801"/>
    </source>
</evidence>